<evidence type="ECO:0000256" key="2">
    <source>
        <dbReference type="SAM" id="SignalP"/>
    </source>
</evidence>
<feature type="region of interest" description="Disordered" evidence="1">
    <location>
        <begin position="299"/>
        <end position="321"/>
    </location>
</feature>
<feature type="region of interest" description="Disordered" evidence="1">
    <location>
        <begin position="158"/>
        <end position="198"/>
    </location>
</feature>
<evidence type="ECO:0000256" key="1">
    <source>
        <dbReference type="SAM" id="MobiDB-lite"/>
    </source>
</evidence>
<feature type="signal peptide" evidence="2">
    <location>
        <begin position="1"/>
        <end position="16"/>
    </location>
</feature>
<reference evidence="3 4" key="1">
    <citation type="submission" date="2024-04" db="EMBL/GenBank/DDBJ databases">
        <title>Phyllosticta paracitricarpa is synonymous to the EU quarantine fungus P. citricarpa based on phylogenomic analyses.</title>
        <authorList>
            <consortium name="Lawrence Berkeley National Laboratory"/>
            <person name="Van Ingen-Buijs V.A."/>
            <person name="Van Westerhoven A.C."/>
            <person name="Haridas S."/>
            <person name="Skiadas P."/>
            <person name="Martin F."/>
            <person name="Groenewald J.Z."/>
            <person name="Crous P.W."/>
            <person name="Seidl M.F."/>
        </authorList>
    </citation>
    <scope>NUCLEOTIDE SEQUENCE [LARGE SCALE GENOMIC DNA]</scope>
    <source>
        <strain evidence="3 4">CBS 123371</strain>
    </source>
</reference>
<accession>A0ABR1KG63</accession>
<dbReference type="EMBL" id="JBBPHU010000010">
    <property type="protein sequence ID" value="KAK7512938.1"/>
    <property type="molecule type" value="Genomic_DNA"/>
</dbReference>
<dbReference type="Proteomes" id="UP001363622">
    <property type="component" value="Unassembled WGS sequence"/>
</dbReference>
<sequence>MQFSTLIALIATTAAAAPFNSTIEARGLNETSALLPRGLNVTRIVEPRGLNDTSVLLPRGLNDTSILVGRSANVTVRSYNATKRGESATFPHVTIPKPVSGIFEGNKNIHALPNKTTNDVKRSYGSFGTATPRPLLPGKAPCVASSAIFVANSFVSKPKPKTNLNRDPTMPLLPLLPTRRKGKQTRTQPPRPRPVPAVAWTCGTDASSKFWALDHLKKSHRPDFPSSDTSREDFDVNGDGGGLCAVNTTTGSRAATAKRCCRCLLRSAVAAEATAALQMENCAPVARVATITASPAVSTATADDSPASSSPSSEPLEVSATAMTEHELPSLSGFGRGNTLISLWVATLFMTLFCDHV</sequence>
<feature type="compositionally biased region" description="Low complexity" evidence="1">
    <location>
        <begin position="299"/>
        <end position="320"/>
    </location>
</feature>
<keyword evidence="4" id="KW-1185">Reference proteome</keyword>
<comment type="caution">
    <text evidence="3">The sequence shown here is derived from an EMBL/GenBank/DDBJ whole genome shotgun (WGS) entry which is preliminary data.</text>
</comment>
<keyword evidence="2" id="KW-0732">Signal</keyword>
<organism evidence="3 4">
    <name type="scientific">Phyllosticta citriasiana</name>
    <dbReference type="NCBI Taxonomy" id="595635"/>
    <lineage>
        <taxon>Eukaryota</taxon>
        <taxon>Fungi</taxon>
        <taxon>Dikarya</taxon>
        <taxon>Ascomycota</taxon>
        <taxon>Pezizomycotina</taxon>
        <taxon>Dothideomycetes</taxon>
        <taxon>Dothideomycetes incertae sedis</taxon>
        <taxon>Botryosphaeriales</taxon>
        <taxon>Phyllostictaceae</taxon>
        <taxon>Phyllosticta</taxon>
    </lineage>
</organism>
<evidence type="ECO:0000313" key="4">
    <source>
        <dbReference type="Proteomes" id="UP001363622"/>
    </source>
</evidence>
<proteinExistence type="predicted"/>
<protein>
    <submittedName>
        <fullName evidence="3">Uncharacterized protein</fullName>
    </submittedName>
</protein>
<feature type="chain" id="PRO_5045792693" evidence="2">
    <location>
        <begin position="17"/>
        <end position="357"/>
    </location>
</feature>
<name>A0ABR1KG63_9PEZI</name>
<feature type="compositionally biased region" description="Low complexity" evidence="1">
    <location>
        <begin position="168"/>
        <end position="177"/>
    </location>
</feature>
<evidence type="ECO:0000313" key="3">
    <source>
        <dbReference type="EMBL" id="KAK7512938.1"/>
    </source>
</evidence>
<gene>
    <name evidence="3" type="ORF">IWZ03DRAFT_417108</name>
</gene>